<dbReference type="InterPro" id="IPR018683">
    <property type="entry name" value="DUF2169"/>
</dbReference>
<name>A0AAE2R9C9_AGRVI</name>
<dbReference type="RefSeq" id="WP_194416235.1">
    <property type="nucleotide sequence ID" value="NZ_JACXXJ020000003.1"/>
</dbReference>
<gene>
    <name evidence="2" type="ORF">IEI95_008185</name>
</gene>
<organism evidence="2 3">
    <name type="scientific">Agrobacterium vitis</name>
    <name type="common">Rhizobium vitis</name>
    <dbReference type="NCBI Taxonomy" id="373"/>
    <lineage>
        <taxon>Bacteria</taxon>
        <taxon>Pseudomonadati</taxon>
        <taxon>Pseudomonadota</taxon>
        <taxon>Alphaproteobacteria</taxon>
        <taxon>Hyphomicrobiales</taxon>
        <taxon>Rhizobiaceae</taxon>
        <taxon>Rhizobium/Agrobacterium group</taxon>
        <taxon>Agrobacterium</taxon>
    </lineage>
</organism>
<dbReference type="Proteomes" id="UP000655037">
    <property type="component" value="Unassembled WGS sequence"/>
</dbReference>
<protein>
    <submittedName>
        <fullName evidence="2">DUF2169 domain-containing protein</fullName>
    </submittedName>
</protein>
<evidence type="ECO:0000313" key="2">
    <source>
        <dbReference type="EMBL" id="MBF2714220.1"/>
    </source>
</evidence>
<evidence type="ECO:0000259" key="1">
    <source>
        <dbReference type="Pfam" id="PF09937"/>
    </source>
</evidence>
<accession>A0AAE2R9C9</accession>
<comment type="caution">
    <text evidence="2">The sequence shown here is derived from an EMBL/GenBank/DDBJ whole genome shotgun (WGS) entry which is preliminary data.</text>
</comment>
<sequence length="356" mass="39305">MLGKNLTRFAAIGFEQAHRDGEDMGVIAVRGRYQVNADGSLQLSDRQDIVLVDEYDGNPHTSPLIKAADLIPFKPASDITFLGAAYAPDGRAKQDWLVAIKVGQLSHAIRVTGARSWICTAGKWRLSDPQEATEVPIDYRLAAGDGHIEGLGSPSVPGNPIGVSRPTPEQALSSASVPAPRIDDAEEDYSDPFFARKPLGLGPVAPFWYFRQRYAGTYDDTWQAHRHPQLPVDFDYRFYHSAHPSMIYPGFLAGDEMVEMARLTPGGGTFKFALPALRPVASYRWRDGREVVVQLNLDGVHIDFRNGARNVDLTWRAWLPICPNFLCINLSDRPFADREAASLPRASLHGLTEVLA</sequence>
<dbReference type="AlphaFoldDB" id="A0AAE2R9C9"/>
<dbReference type="Pfam" id="PF09937">
    <property type="entry name" value="DUF2169"/>
    <property type="match status" value="1"/>
</dbReference>
<proteinExistence type="predicted"/>
<reference evidence="2" key="1">
    <citation type="submission" date="2020-11" db="EMBL/GenBank/DDBJ databases">
        <title>Agrobacterium vitis strain K377 genome.</title>
        <authorList>
            <person name="Xi H."/>
        </authorList>
    </citation>
    <scope>NUCLEOTIDE SEQUENCE</scope>
    <source>
        <strain evidence="2">K377</strain>
    </source>
</reference>
<evidence type="ECO:0000313" key="3">
    <source>
        <dbReference type="Proteomes" id="UP000655037"/>
    </source>
</evidence>
<feature type="domain" description="DUF2169" evidence="1">
    <location>
        <begin position="21"/>
        <end position="316"/>
    </location>
</feature>
<dbReference type="EMBL" id="JACXXJ020000003">
    <property type="protein sequence ID" value="MBF2714220.1"/>
    <property type="molecule type" value="Genomic_DNA"/>
</dbReference>